<evidence type="ECO:0000313" key="1">
    <source>
        <dbReference type="EMBL" id="CAG7581099.1"/>
    </source>
</evidence>
<reference evidence="1" key="1">
    <citation type="submission" date="2021-06" db="EMBL/GenBank/DDBJ databases">
        <authorList>
            <person name="Gannon L."/>
            <person name="Redgwell R T."/>
            <person name="Michniewski S."/>
            <person name="Harrison D C."/>
            <person name="Millard A."/>
        </authorList>
    </citation>
    <scope>NUCLEOTIDE SEQUENCE</scope>
</reference>
<organism evidence="1">
    <name type="scientific">uncultured marine phage</name>
    <dbReference type="NCBI Taxonomy" id="707152"/>
    <lineage>
        <taxon>Viruses</taxon>
        <taxon>environmental samples</taxon>
    </lineage>
</organism>
<protein>
    <submittedName>
        <fullName evidence="1">Uncharacterized protein</fullName>
    </submittedName>
</protein>
<dbReference type="EMBL" id="OU342829">
    <property type="protein sequence ID" value="CAG7581099.1"/>
    <property type="molecule type" value="Genomic_DNA"/>
</dbReference>
<gene>
    <name evidence="1" type="ORF">SLAVMIC_00660</name>
</gene>
<sequence length="50" mass="5669">MVKRDIPFVIYTTMKTNNLNINLLNTLCNVSVITMISNNTVGFVSKLYES</sequence>
<name>A0A8D9FRQ9_9VIRU</name>
<proteinExistence type="predicted"/>
<accession>A0A8D9FRQ9</accession>